<gene>
    <name evidence="2" type="ORF">CERSUDRAFT_112914</name>
</gene>
<accession>M2RLA6</accession>
<name>M2RLA6_CERS8</name>
<feature type="compositionally biased region" description="Basic and acidic residues" evidence="1">
    <location>
        <begin position="310"/>
        <end position="320"/>
    </location>
</feature>
<feature type="compositionally biased region" description="Basic residues" evidence="1">
    <location>
        <begin position="90"/>
        <end position="99"/>
    </location>
</feature>
<feature type="region of interest" description="Disordered" evidence="1">
    <location>
        <begin position="1"/>
        <end position="179"/>
    </location>
</feature>
<feature type="region of interest" description="Disordered" evidence="1">
    <location>
        <begin position="209"/>
        <end position="329"/>
    </location>
</feature>
<feature type="compositionally biased region" description="Basic and acidic residues" evidence="1">
    <location>
        <begin position="158"/>
        <end position="179"/>
    </location>
</feature>
<sequence>MEDPNSSPERSVKVKYSGRRKRKTDTTANHAEDSDGSVEDGHANHEIPPEQREAVGKASDKGKGKDSIAQRHTQPLDLPGPDPNDSHSSSRTKAKHISHSRVSSLAHNTISDAPSVKPPSSTSPGSNKKPGSNHRGTPESIADDQSSVGDGPKHTRARKTEAERKEFFENDPHSGDVEPHRIFCTGCNNWVQLNSSRRYVMRPWLEHRKQCRRQSSARRSAEVASETVNCTSAAAEREGDAQPIEQPQPPAQAASPGDVADATGGPEPPPSVIPKAESPISTKALIELPFAQTTPSPAKRAREDSEEEEDSRRVRPRTEMYESPEGDAPGFLDWLLFPIRSFVRGFKEGMSST</sequence>
<dbReference type="EMBL" id="KB445794">
    <property type="protein sequence ID" value="EMD39257.1"/>
    <property type="molecule type" value="Genomic_DNA"/>
</dbReference>
<evidence type="ECO:0000256" key="1">
    <source>
        <dbReference type="SAM" id="MobiDB-lite"/>
    </source>
</evidence>
<dbReference type="AlphaFoldDB" id="M2RLA6"/>
<dbReference type="Proteomes" id="UP000016930">
    <property type="component" value="Unassembled WGS sequence"/>
</dbReference>
<proteinExistence type="predicted"/>
<feature type="compositionally biased region" description="Basic and acidic residues" evidence="1">
    <location>
        <begin position="39"/>
        <end position="69"/>
    </location>
</feature>
<dbReference type="HOGENOM" id="CLU_785266_0_0_1"/>
<dbReference type="OrthoDB" id="3262173at2759"/>
<evidence type="ECO:0000313" key="2">
    <source>
        <dbReference type="EMBL" id="EMD39257.1"/>
    </source>
</evidence>
<evidence type="ECO:0000313" key="3">
    <source>
        <dbReference type="Proteomes" id="UP000016930"/>
    </source>
</evidence>
<protein>
    <submittedName>
        <fullName evidence="2">Uncharacterized protein</fullName>
    </submittedName>
</protein>
<reference evidence="2 3" key="1">
    <citation type="journal article" date="2012" name="Proc. Natl. Acad. Sci. U.S.A.">
        <title>Comparative genomics of Ceriporiopsis subvermispora and Phanerochaete chrysosporium provide insight into selective ligninolysis.</title>
        <authorList>
            <person name="Fernandez-Fueyo E."/>
            <person name="Ruiz-Duenas F.J."/>
            <person name="Ferreira P."/>
            <person name="Floudas D."/>
            <person name="Hibbett D.S."/>
            <person name="Canessa P."/>
            <person name="Larrondo L.F."/>
            <person name="James T.Y."/>
            <person name="Seelenfreund D."/>
            <person name="Lobos S."/>
            <person name="Polanco R."/>
            <person name="Tello M."/>
            <person name="Honda Y."/>
            <person name="Watanabe T."/>
            <person name="Watanabe T."/>
            <person name="Ryu J.S."/>
            <person name="Kubicek C.P."/>
            <person name="Schmoll M."/>
            <person name="Gaskell J."/>
            <person name="Hammel K.E."/>
            <person name="St John F.J."/>
            <person name="Vanden Wymelenberg A."/>
            <person name="Sabat G."/>
            <person name="Splinter BonDurant S."/>
            <person name="Syed K."/>
            <person name="Yadav J.S."/>
            <person name="Doddapaneni H."/>
            <person name="Subramanian V."/>
            <person name="Lavin J.L."/>
            <person name="Oguiza J.A."/>
            <person name="Perez G."/>
            <person name="Pisabarro A.G."/>
            <person name="Ramirez L."/>
            <person name="Santoyo F."/>
            <person name="Master E."/>
            <person name="Coutinho P.M."/>
            <person name="Henrissat B."/>
            <person name="Lombard V."/>
            <person name="Magnuson J.K."/>
            <person name="Kuees U."/>
            <person name="Hori C."/>
            <person name="Igarashi K."/>
            <person name="Samejima M."/>
            <person name="Held B.W."/>
            <person name="Barry K.W."/>
            <person name="LaButti K.M."/>
            <person name="Lapidus A."/>
            <person name="Lindquist E.A."/>
            <person name="Lucas S.M."/>
            <person name="Riley R."/>
            <person name="Salamov A.A."/>
            <person name="Hoffmeister D."/>
            <person name="Schwenk D."/>
            <person name="Hadar Y."/>
            <person name="Yarden O."/>
            <person name="de Vries R.P."/>
            <person name="Wiebenga A."/>
            <person name="Stenlid J."/>
            <person name="Eastwood D."/>
            <person name="Grigoriev I.V."/>
            <person name="Berka R.M."/>
            <person name="Blanchette R.A."/>
            <person name="Kersten P."/>
            <person name="Martinez A.T."/>
            <person name="Vicuna R."/>
            <person name="Cullen D."/>
        </authorList>
    </citation>
    <scope>NUCLEOTIDE SEQUENCE [LARGE SCALE GENOMIC DNA]</scope>
    <source>
        <strain evidence="2 3">B</strain>
    </source>
</reference>
<feature type="compositionally biased region" description="Polar residues" evidence="1">
    <location>
        <begin position="100"/>
        <end position="130"/>
    </location>
</feature>
<dbReference type="STRING" id="914234.M2RLA6"/>
<organism evidence="2 3">
    <name type="scientific">Ceriporiopsis subvermispora (strain B)</name>
    <name type="common">White-rot fungus</name>
    <name type="synonym">Gelatoporia subvermispora</name>
    <dbReference type="NCBI Taxonomy" id="914234"/>
    <lineage>
        <taxon>Eukaryota</taxon>
        <taxon>Fungi</taxon>
        <taxon>Dikarya</taxon>
        <taxon>Basidiomycota</taxon>
        <taxon>Agaricomycotina</taxon>
        <taxon>Agaricomycetes</taxon>
        <taxon>Polyporales</taxon>
        <taxon>Gelatoporiaceae</taxon>
        <taxon>Gelatoporia</taxon>
    </lineage>
</organism>
<keyword evidence="3" id="KW-1185">Reference proteome</keyword>